<dbReference type="EMBL" id="JABFAC010000011">
    <property type="protein sequence ID" value="MBA0627966.1"/>
    <property type="molecule type" value="Genomic_DNA"/>
</dbReference>
<dbReference type="AlphaFoldDB" id="A0A7J8SQW5"/>
<feature type="compositionally biased region" description="Polar residues" evidence="1">
    <location>
        <begin position="143"/>
        <end position="154"/>
    </location>
</feature>
<dbReference type="Proteomes" id="UP000593561">
    <property type="component" value="Unassembled WGS sequence"/>
</dbReference>
<proteinExistence type="predicted"/>
<sequence>MSDGNILCGTDSPMSASNVRQETENRGEAISESTHEMPAYGISYSRCVLTVSCFPSFQIAVVGIAPSIARFTPRMSCRQLFGEIEDQFLGSNRICYENGDECNCTNFDMDWLSSSGNSCDDDVYDRSAAGLSSENIGAELKTGMTTSPSESGSNIKVGERSASEVTCDGLMDEYSESFVNWVTHGDLLIPVKFTCQ</sequence>
<name>A0A7J8SQW5_GOSDV</name>
<protein>
    <submittedName>
        <fullName evidence="2">Uncharacterized protein</fullName>
    </submittedName>
</protein>
<feature type="compositionally biased region" description="Basic and acidic residues" evidence="1">
    <location>
        <begin position="21"/>
        <end position="32"/>
    </location>
</feature>
<evidence type="ECO:0000313" key="3">
    <source>
        <dbReference type="Proteomes" id="UP000593561"/>
    </source>
</evidence>
<accession>A0A7J8SQW5</accession>
<gene>
    <name evidence="2" type="ORF">Godav_022756</name>
</gene>
<evidence type="ECO:0000256" key="1">
    <source>
        <dbReference type="SAM" id="MobiDB-lite"/>
    </source>
</evidence>
<evidence type="ECO:0000313" key="2">
    <source>
        <dbReference type="EMBL" id="MBA0627966.1"/>
    </source>
</evidence>
<organism evidence="2 3">
    <name type="scientific">Gossypium davidsonii</name>
    <name type="common">Davidson's cotton</name>
    <name type="synonym">Gossypium klotzschianum subsp. davidsonii</name>
    <dbReference type="NCBI Taxonomy" id="34287"/>
    <lineage>
        <taxon>Eukaryota</taxon>
        <taxon>Viridiplantae</taxon>
        <taxon>Streptophyta</taxon>
        <taxon>Embryophyta</taxon>
        <taxon>Tracheophyta</taxon>
        <taxon>Spermatophyta</taxon>
        <taxon>Magnoliopsida</taxon>
        <taxon>eudicotyledons</taxon>
        <taxon>Gunneridae</taxon>
        <taxon>Pentapetalae</taxon>
        <taxon>rosids</taxon>
        <taxon>malvids</taxon>
        <taxon>Malvales</taxon>
        <taxon>Malvaceae</taxon>
        <taxon>Malvoideae</taxon>
        <taxon>Gossypium</taxon>
    </lineage>
</organism>
<reference evidence="2 3" key="1">
    <citation type="journal article" date="2019" name="Genome Biol. Evol.">
        <title>Insights into the evolution of the New World diploid cottons (Gossypium, subgenus Houzingenia) based on genome sequencing.</title>
        <authorList>
            <person name="Grover C.E."/>
            <person name="Arick M.A. 2nd"/>
            <person name="Thrash A."/>
            <person name="Conover J.L."/>
            <person name="Sanders W.S."/>
            <person name="Peterson D.G."/>
            <person name="Frelichowski J.E."/>
            <person name="Scheffler J.A."/>
            <person name="Scheffler B.E."/>
            <person name="Wendel J.F."/>
        </authorList>
    </citation>
    <scope>NUCLEOTIDE SEQUENCE [LARGE SCALE GENOMIC DNA]</scope>
    <source>
        <strain evidence="2">27</strain>
        <tissue evidence="2">Leaf</tissue>
    </source>
</reference>
<feature type="region of interest" description="Disordered" evidence="1">
    <location>
        <begin position="1"/>
        <end position="32"/>
    </location>
</feature>
<keyword evidence="3" id="KW-1185">Reference proteome</keyword>
<feature type="region of interest" description="Disordered" evidence="1">
    <location>
        <begin position="141"/>
        <end position="160"/>
    </location>
</feature>
<comment type="caution">
    <text evidence="2">The sequence shown here is derived from an EMBL/GenBank/DDBJ whole genome shotgun (WGS) entry which is preliminary data.</text>
</comment>